<evidence type="ECO:0000256" key="2">
    <source>
        <dbReference type="SAM" id="MobiDB-lite"/>
    </source>
</evidence>
<feature type="compositionally biased region" description="Basic and acidic residues" evidence="2">
    <location>
        <begin position="227"/>
        <end position="246"/>
    </location>
</feature>
<dbReference type="STRING" id="131310.A0A0N4Z592"/>
<accession>A0A0N4Z592</accession>
<proteinExistence type="predicted"/>
<dbReference type="PANTHER" id="PTHR48029">
    <property type="entry name" value="NUCLEOLAR PROTEIN 8"/>
    <property type="match status" value="1"/>
</dbReference>
<sequence length="333" mass="39304">MDLEVPFDRELKKQKAEEKRLEAIRLKKEEDERRRKVIAASLKDIDNVRKSKRIVFSDSEDDEKNDERENKKNSIKLFDDEEGIEESGEDLIKSRHVGKKAAKLMKLESRFGYDERFRMDKNFLDDEEESEVEMEVDGDDIRHKEKKSDLVRPFIKYDPSNPSHVEWMKKYKSKVAPKTGDKEEENKMKDEKIVVEGQFFKVDDSLKNELNTASSFSFLQSIGRPEEKNEVIKKEEPKEDIKEEHVKKKKESKQVAKPTLNSVVIKKFFISPNTDEFRSVIANFRRTQKEENIKKAFTKAQPSLDLCYQAAKKNAKRKLRDTGRKLVYNKFRK</sequence>
<evidence type="ECO:0000313" key="3">
    <source>
        <dbReference type="Proteomes" id="UP000038045"/>
    </source>
</evidence>
<name>A0A0N4Z592_PARTI</name>
<dbReference type="WBParaSite" id="PTRK_0000219400.1">
    <property type="protein sequence ID" value="PTRK_0000219400.1"/>
    <property type="gene ID" value="PTRK_0000219400"/>
</dbReference>
<keyword evidence="1" id="KW-0694">RNA-binding</keyword>
<feature type="region of interest" description="Disordered" evidence="2">
    <location>
        <begin position="56"/>
        <end position="75"/>
    </location>
</feature>
<dbReference type="GO" id="GO:0003723">
    <property type="term" value="F:RNA binding"/>
    <property type="evidence" value="ECO:0007669"/>
    <property type="project" value="UniProtKB-KW"/>
</dbReference>
<dbReference type="PANTHER" id="PTHR48029:SF1">
    <property type="entry name" value="NUCLEOLAR PROTEIN 8"/>
    <property type="match status" value="1"/>
</dbReference>
<keyword evidence="3" id="KW-1185">Reference proteome</keyword>
<protein>
    <submittedName>
        <fullName evidence="4">NUC153 domain-containing protein</fullName>
    </submittedName>
</protein>
<reference evidence="4" key="1">
    <citation type="submission" date="2017-02" db="UniProtKB">
        <authorList>
            <consortium name="WormBaseParasite"/>
        </authorList>
    </citation>
    <scope>IDENTIFICATION</scope>
</reference>
<feature type="region of interest" description="Disordered" evidence="2">
    <location>
        <begin position="227"/>
        <end position="251"/>
    </location>
</feature>
<dbReference type="AlphaFoldDB" id="A0A0N4Z592"/>
<evidence type="ECO:0000313" key="4">
    <source>
        <dbReference type="WBParaSite" id="PTRK_0000219400.1"/>
    </source>
</evidence>
<dbReference type="Proteomes" id="UP000038045">
    <property type="component" value="Unplaced"/>
</dbReference>
<evidence type="ECO:0000256" key="1">
    <source>
        <dbReference type="ARBA" id="ARBA00022884"/>
    </source>
</evidence>
<organism evidence="3 4">
    <name type="scientific">Parastrongyloides trichosuri</name>
    <name type="common">Possum-specific nematode worm</name>
    <dbReference type="NCBI Taxonomy" id="131310"/>
    <lineage>
        <taxon>Eukaryota</taxon>
        <taxon>Metazoa</taxon>
        <taxon>Ecdysozoa</taxon>
        <taxon>Nematoda</taxon>
        <taxon>Chromadorea</taxon>
        <taxon>Rhabditida</taxon>
        <taxon>Tylenchina</taxon>
        <taxon>Panagrolaimomorpha</taxon>
        <taxon>Strongyloidoidea</taxon>
        <taxon>Strongyloididae</taxon>
        <taxon>Parastrongyloides</taxon>
    </lineage>
</organism>